<dbReference type="Proteomes" id="UP000323521">
    <property type="component" value="Chromosome"/>
</dbReference>
<dbReference type="Pfam" id="PF00196">
    <property type="entry name" value="GerE"/>
    <property type="match status" value="1"/>
</dbReference>
<keyword evidence="3" id="KW-1185">Reference proteome</keyword>
<reference evidence="2 3" key="1">
    <citation type="submission" date="2016-10" db="EMBL/GenBank/DDBJ databases">
        <title>Complete Genome Sequence of Peptococcaceae strain DCMF.</title>
        <authorList>
            <person name="Edwards R.J."/>
            <person name="Holland S.I."/>
            <person name="Deshpande N.P."/>
            <person name="Wong Y.K."/>
            <person name="Ertan H."/>
            <person name="Manefield M."/>
            <person name="Russell T.L."/>
            <person name="Lee M.J."/>
        </authorList>
    </citation>
    <scope>NUCLEOTIDE SEQUENCE [LARGE SCALE GENOMIC DNA]</scope>
    <source>
        <strain evidence="2 3">DCMF</strain>
    </source>
</reference>
<feature type="domain" description="HTH luxR-type" evidence="1">
    <location>
        <begin position="1213"/>
        <end position="1278"/>
    </location>
</feature>
<name>A0A3G1KQF5_FORW1</name>
<protein>
    <recommendedName>
        <fullName evidence="1">HTH luxR-type domain-containing protein</fullName>
    </recommendedName>
</protein>
<dbReference type="SMART" id="SM00421">
    <property type="entry name" value="HTH_LUXR"/>
    <property type="match status" value="1"/>
</dbReference>
<evidence type="ECO:0000259" key="1">
    <source>
        <dbReference type="PROSITE" id="PS50043"/>
    </source>
</evidence>
<dbReference type="GO" id="GO:0003677">
    <property type="term" value="F:DNA binding"/>
    <property type="evidence" value="ECO:0007669"/>
    <property type="project" value="InterPro"/>
</dbReference>
<dbReference type="PANTHER" id="PTHR43642:SF1">
    <property type="entry name" value="HYBRID SIGNAL TRANSDUCTION HISTIDINE KINASE G"/>
    <property type="match status" value="1"/>
</dbReference>
<accession>A0A3G1KQF5</accession>
<dbReference type="Gene3D" id="1.10.10.10">
    <property type="entry name" value="Winged helix-like DNA-binding domain superfamily/Winged helix DNA-binding domain"/>
    <property type="match status" value="1"/>
</dbReference>
<dbReference type="InterPro" id="IPR016032">
    <property type="entry name" value="Sig_transdc_resp-reg_C-effctor"/>
</dbReference>
<dbReference type="KEGG" id="fwa:DCMF_07700"/>
<gene>
    <name evidence="2" type="ORF">DCMF_07700</name>
</gene>
<dbReference type="GO" id="GO:0006355">
    <property type="term" value="P:regulation of DNA-templated transcription"/>
    <property type="evidence" value="ECO:0007669"/>
    <property type="project" value="InterPro"/>
</dbReference>
<dbReference type="PROSITE" id="PS00622">
    <property type="entry name" value="HTH_LUXR_1"/>
    <property type="match status" value="1"/>
</dbReference>
<dbReference type="InterPro" id="IPR041664">
    <property type="entry name" value="AAA_16"/>
</dbReference>
<dbReference type="CDD" id="cd06170">
    <property type="entry name" value="LuxR_C_like"/>
    <property type="match status" value="1"/>
</dbReference>
<dbReference type="SUPFAM" id="SSF52540">
    <property type="entry name" value="P-loop containing nucleoside triphosphate hydrolases"/>
    <property type="match status" value="1"/>
</dbReference>
<proteinExistence type="predicted"/>
<dbReference type="InterPro" id="IPR036388">
    <property type="entry name" value="WH-like_DNA-bd_sf"/>
</dbReference>
<sequence length="1282" mass="145341">MKPTDEAKSICKRERVKNVSEAFAADEIKEAVENNTKDIESMIAEKISKTMVGRSRETGLFKKQFSHVLEGGMGLTVVSGRPGIGKSFFVERSAALFTVGSATYVRGKFRQYDQSPLIAFSEIIEQIVRHILTLPTEALKHIKNNLNQKLSADSGIILSVCPYAQILFETHKAVHADNLEKLKYRVRKAVRQLLFIVSTALFPLIIFIDDLQWADALSASIIEALCQEGGALNLYLVLAWRNHDTARTYLNPAKLPKSDDILIELGALQPEDIEQYVRLVFGDNIEHKEHLIRILFGLTLGNPFNIDRVVRLLMQQKAFTYSAPGDKWVLWHSKMEKLNLPADMEQLILRQINELDEEEKEKELLSLISCCGSTTVPLLRALTNTENDLLDFRLNKLCRNYLLIKKVPEDPVQDAPIYSFPHDIILKLAYHEMDAAERSKNHYRIAETLASLQKGTSESGTRLVIAAHFLKADRVFVSPDKVTPWVNTLYEAGIAAKTGMAPEQALRIFECCADLLYSKEPQEKSGWMLRIQLEMGECQFICGQAEEAKQRFDALMAEYPETESLIKIKRMYLRLCAQGGDFEKVMELGAELLTHLGFKLDRKHLLPDLIKSKLLFTDRKISRLTSASAITEIRQLYILETLTVMALAANRTDDRLSAIFALKLAVLSARYGNSDYAPAAYAAYCYILFSVLRKPEKGRRLEKVVLELIEKCGNSDSKSTAWFLLGAFTYHLTNSLEDTLECLKKSVEEGEKEGGSLYGSYACAFMIMTKYMTGRPLGELQQIIDDYRRLPKRPDYNVVLSLCDIYGGQINQLKNGVLPPREAPYEEERESGDKDLFELTIMLVGIIIELERLYLAGKIEEAYGLTVSIASVMTSFLGFILDVAYIFYNILTRLAMHRYLSGKEQRRNKKIIKKHLKELKYCVGIYQGNHYARYLLAQAEYDTVFMQEKASDKPYREAIVFARQQGNLSLEALANLLAARYHHEDDRLSEFYASEAVRLYKKWGADHIGELILREMKLSCGEAAAAKEPALQPAKTEGIENKSHDLLFHLGEIEKMSGDEGYLYLLRVLIEQMAVDYCAVFFEKSDEMFLKYDQRKGEAARAHPEGVNLNHLGGLPRKLIRYVARTETEVLWDKKSAGGIAWNDPYLADKENFSLACLPVRYSGVFIGIIYLEKSSRDGLGDGLLPFVKGFVPSLLSRQTKIRETNIPSVLKPQLENSTFTERELEVLRLLAAGMSNAEISKELYITLGTVKNHLSHIYAKLDTDNRVRTVMRAKELKIIPT</sequence>
<dbReference type="Pfam" id="PF13191">
    <property type="entry name" value="AAA_16"/>
    <property type="match status" value="1"/>
</dbReference>
<dbReference type="PANTHER" id="PTHR43642">
    <property type="entry name" value="HYBRID SIGNAL TRANSDUCTION HISTIDINE KINASE G"/>
    <property type="match status" value="1"/>
</dbReference>
<dbReference type="EMBL" id="CP017634">
    <property type="protein sequence ID" value="ATW24676.1"/>
    <property type="molecule type" value="Genomic_DNA"/>
</dbReference>
<dbReference type="PRINTS" id="PR00038">
    <property type="entry name" value="HTHLUXR"/>
</dbReference>
<dbReference type="PROSITE" id="PS50043">
    <property type="entry name" value="HTH_LUXR_2"/>
    <property type="match status" value="1"/>
</dbReference>
<dbReference type="InterPro" id="IPR053159">
    <property type="entry name" value="Hybrid_Histidine_Kinase"/>
</dbReference>
<dbReference type="SUPFAM" id="SSF46894">
    <property type="entry name" value="C-terminal effector domain of the bipartite response regulators"/>
    <property type="match status" value="1"/>
</dbReference>
<organism evidence="2 3">
    <name type="scientific">Formimonas warabiya</name>
    <dbReference type="NCBI Taxonomy" id="1761012"/>
    <lineage>
        <taxon>Bacteria</taxon>
        <taxon>Bacillati</taxon>
        <taxon>Bacillota</taxon>
        <taxon>Clostridia</taxon>
        <taxon>Eubacteriales</taxon>
        <taxon>Peptococcaceae</taxon>
        <taxon>Candidatus Formimonas</taxon>
    </lineage>
</organism>
<evidence type="ECO:0000313" key="2">
    <source>
        <dbReference type="EMBL" id="ATW24676.1"/>
    </source>
</evidence>
<dbReference type="InterPro" id="IPR027417">
    <property type="entry name" value="P-loop_NTPase"/>
</dbReference>
<evidence type="ECO:0000313" key="3">
    <source>
        <dbReference type="Proteomes" id="UP000323521"/>
    </source>
</evidence>
<dbReference type="InterPro" id="IPR000792">
    <property type="entry name" value="Tscrpt_reg_LuxR_C"/>
</dbReference>